<reference evidence="2" key="1">
    <citation type="submission" date="2021-08" db="EMBL/GenBank/DDBJ databases">
        <title>Hoeflea bacterium WL0058 sp. nov., isolated from the sediment.</title>
        <authorList>
            <person name="Wang L."/>
            <person name="Zhang D."/>
        </authorList>
    </citation>
    <scope>NUCLEOTIDE SEQUENCE</scope>
    <source>
        <strain evidence="2">WL0058</strain>
    </source>
</reference>
<dbReference type="AlphaFoldDB" id="A0AAE2ZLF0"/>
<dbReference type="Gene3D" id="3.40.50.720">
    <property type="entry name" value="NAD(P)-binding Rossmann-like Domain"/>
    <property type="match status" value="1"/>
</dbReference>
<dbReference type="EMBL" id="JAICBX010000001">
    <property type="protein sequence ID" value="MBW8636825.1"/>
    <property type="molecule type" value="Genomic_DNA"/>
</dbReference>
<accession>A0AAE2ZLF0</accession>
<evidence type="ECO:0000313" key="2">
    <source>
        <dbReference type="EMBL" id="MBW8636825.1"/>
    </source>
</evidence>
<dbReference type="InterPro" id="IPR002347">
    <property type="entry name" value="SDR_fam"/>
</dbReference>
<organism evidence="2 3">
    <name type="scientific">Flavimaribacter sediminis</name>
    <dbReference type="NCBI Taxonomy" id="2865987"/>
    <lineage>
        <taxon>Bacteria</taxon>
        <taxon>Pseudomonadati</taxon>
        <taxon>Pseudomonadota</taxon>
        <taxon>Alphaproteobacteria</taxon>
        <taxon>Hyphomicrobiales</taxon>
        <taxon>Rhizobiaceae</taxon>
        <taxon>Flavimaribacter</taxon>
    </lineage>
</organism>
<comment type="similarity">
    <text evidence="1">Belongs to the short-chain dehydrogenases/reductases (SDR) family.</text>
</comment>
<keyword evidence="3" id="KW-1185">Reference proteome</keyword>
<dbReference type="InterPro" id="IPR050259">
    <property type="entry name" value="SDR"/>
</dbReference>
<dbReference type="InterPro" id="IPR036291">
    <property type="entry name" value="NAD(P)-bd_dom_sf"/>
</dbReference>
<dbReference type="PANTHER" id="PTHR42879">
    <property type="entry name" value="3-OXOACYL-(ACYL-CARRIER-PROTEIN) REDUCTASE"/>
    <property type="match status" value="1"/>
</dbReference>
<dbReference type="RefSeq" id="WP_220227474.1">
    <property type="nucleotide sequence ID" value="NZ_JAICBX010000001.1"/>
</dbReference>
<protein>
    <submittedName>
        <fullName evidence="2">SDR family oxidoreductase</fullName>
    </submittedName>
</protein>
<comment type="caution">
    <text evidence="2">The sequence shown here is derived from an EMBL/GenBank/DDBJ whole genome shotgun (WGS) entry which is preliminary data.</text>
</comment>
<evidence type="ECO:0000256" key="1">
    <source>
        <dbReference type="ARBA" id="ARBA00006484"/>
    </source>
</evidence>
<gene>
    <name evidence="2" type="ORF">K1W69_06470</name>
</gene>
<dbReference type="SUPFAM" id="SSF51735">
    <property type="entry name" value="NAD(P)-binding Rossmann-fold domains"/>
    <property type="match status" value="1"/>
</dbReference>
<dbReference type="PANTHER" id="PTHR42879:SF6">
    <property type="entry name" value="NADPH-DEPENDENT REDUCTASE BACG"/>
    <property type="match status" value="1"/>
</dbReference>
<sequence>MTSRMTGKRILITRSQDYMGPACVEMFSKEGGDVIADESDLNTEAACRKVIDDAGHIDVLIVNLAAPNHYGVLVTDLAEEDWLQTFELLVHPLQRLVKHALPPMIERRKGKIIVVGSATPLRPMGRLSAYSAARGAQISYVKSVGVEVARHNVQVNLIAQNWVENPAYYPPELMENEKFLKNLKDQVPLGRLAKPEEDAALALFLAGEESDFFVGQAIPFSGGWAN</sequence>
<dbReference type="PRINTS" id="PR00081">
    <property type="entry name" value="GDHRDH"/>
</dbReference>
<name>A0AAE2ZLF0_9HYPH</name>
<dbReference type="Proteomes" id="UP001196509">
    <property type="component" value="Unassembled WGS sequence"/>
</dbReference>
<dbReference type="Pfam" id="PF13561">
    <property type="entry name" value="adh_short_C2"/>
    <property type="match status" value="1"/>
</dbReference>
<proteinExistence type="inferred from homology"/>
<evidence type="ECO:0000313" key="3">
    <source>
        <dbReference type="Proteomes" id="UP001196509"/>
    </source>
</evidence>